<evidence type="ECO:0000313" key="2">
    <source>
        <dbReference type="EMBL" id="KAE8986911.1"/>
    </source>
</evidence>
<evidence type="ECO:0000256" key="1">
    <source>
        <dbReference type="SAM" id="MobiDB-lite"/>
    </source>
</evidence>
<dbReference type="EMBL" id="QXFW01001706">
    <property type="protein sequence ID" value="KAE8986911.1"/>
    <property type="molecule type" value="Genomic_DNA"/>
</dbReference>
<evidence type="ECO:0000313" key="3">
    <source>
        <dbReference type="Proteomes" id="UP000460718"/>
    </source>
</evidence>
<comment type="caution">
    <text evidence="2">The sequence shown here is derived from an EMBL/GenBank/DDBJ whole genome shotgun (WGS) entry which is preliminary data.</text>
</comment>
<accession>A0A6A3IY16</accession>
<name>A0A6A3IY16_9STRA</name>
<sequence length="100" mass="11111">MHALIFFFSLALVRVLVLVFFLVGPEVIHHLSAERPPAGGGAHFGHPRLSRIIRRPGARSPESSRRRSFVSDLPASRSHSLAVFQALHRRLNRPLFPGGT</sequence>
<dbReference type="Proteomes" id="UP000460718">
    <property type="component" value="Unassembled WGS sequence"/>
</dbReference>
<dbReference type="AlphaFoldDB" id="A0A6A3IY16"/>
<proteinExistence type="predicted"/>
<gene>
    <name evidence="2" type="ORF">PF011_g19793</name>
</gene>
<feature type="region of interest" description="Disordered" evidence="1">
    <location>
        <begin position="55"/>
        <end position="76"/>
    </location>
</feature>
<organism evidence="2 3">
    <name type="scientific">Phytophthora fragariae</name>
    <dbReference type="NCBI Taxonomy" id="53985"/>
    <lineage>
        <taxon>Eukaryota</taxon>
        <taxon>Sar</taxon>
        <taxon>Stramenopiles</taxon>
        <taxon>Oomycota</taxon>
        <taxon>Peronosporomycetes</taxon>
        <taxon>Peronosporales</taxon>
        <taxon>Peronosporaceae</taxon>
        <taxon>Phytophthora</taxon>
    </lineage>
</organism>
<protein>
    <submittedName>
        <fullName evidence="2">Uncharacterized protein</fullName>
    </submittedName>
</protein>
<reference evidence="2 3" key="1">
    <citation type="submission" date="2018-09" db="EMBL/GenBank/DDBJ databases">
        <title>Genomic investigation of the strawberry pathogen Phytophthora fragariae indicates pathogenicity is determined by transcriptional variation in three key races.</title>
        <authorList>
            <person name="Adams T.M."/>
            <person name="Armitage A.D."/>
            <person name="Sobczyk M.K."/>
            <person name="Bates H.J."/>
            <person name="Dunwell J.M."/>
            <person name="Nellist C.F."/>
            <person name="Harrison R.J."/>
        </authorList>
    </citation>
    <scope>NUCLEOTIDE SEQUENCE [LARGE SCALE GENOMIC DNA]</scope>
    <source>
        <strain evidence="2 3">SCRP245</strain>
    </source>
</reference>